<keyword evidence="4" id="KW-0240">DNA-directed RNA polymerase</keyword>
<dbReference type="AlphaFoldDB" id="A0A084G925"/>
<keyword evidence="5" id="KW-0804">Transcription</keyword>
<dbReference type="EMBL" id="JOWA01000090">
    <property type="protein sequence ID" value="KEZ43837.1"/>
    <property type="molecule type" value="Genomic_DNA"/>
</dbReference>
<dbReference type="GO" id="GO:0006384">
    <property type="term" value="P:transcription initiation at RNA polymerase III promoter"/>
    <property type="evidence" value="ECO:0007669"/>
    <property type="project" value="InterPro"/>
</dbReference>
<accession>A0A084G925</accession>
<feature type="domain" description="RNA polymerase Rpb4/RPC9 core" evidence="7">
    <location>
        <begin position="1"/>
        <end position="130"/>
    </location>
</feature>
<dbReference type="PANTHER" id="PTHR15561">
    <property type="entry name" value="CALCITONIN GENE-RELATED PEPTIDE-RECEPTOR COMPONENT PROTEIN"/>
    <property type="match status" value="1"/>
</dbReference>
<evidence type="ECO:0000256" key="5">
    <source>
        <dbReference type="ARBA" id="ARBA00023163"/>
    </source>
</evidence>
<proteinExistence type="inferred from homology"/>
<protein>
    <recommendedName>
        <fullName evidence="3">DNA-directed RNA polymerase III subunit RPC9</fullName>
    </recommendedName>
</protein>
<dbReference type="GO" id="GO:0000166">
    <property type="term" value="F:nucleotide binding"/>
    <property type="evidence" value="ECO:0007669"/>
    <property type="project" value="InterPro"/>
</dbReference>
<dbReference type="InterPro" id="IPR010997">
    <property type="entry name" value="HRDC-like_sf"/>
</dbReference>
<comment type="similarity">
    <text evidence="2">Belongs to the eukaryotic RPC9 RNA polymerase subunit family.</text>
</comment>
<evidence type="ECO:0000313" key="9">
    <source>
        <dbReference type="Proteomes" id="UP000028545"/>
    </source>
</evidence>
<dbReference type="GO" id="GO:0005666">
    <property type="term" value="C:RNA polymerase III complex"/>
    <property type="evidence" value="ECO:0007669"/>
    <property type="project" value="InterPro"/>
</dbReference>
<organism evidence="8 9">
    <name type="scientific">Pseudallescheria apiosperma</name>
    <name type="common">Scedosporium apiospermum</name>
    <dbReference type="NCBI Taxonomy" id="563466"/>
    <lineage>
        <taxon>Eukaryota</taxon>
        <taxon>Fungi</taxon>
        <taxon>Dikarya</taxon>
        <taxon>Ascomycota</taxon>
        <taxon>Pezizomycotina</taxon>
        <taxon>Sordariomycetes</taxon>
        <taxon>Hypocreomycetidae</taxon>
        <taxon>Microascales</taxon>
        <taxon>Microascaceae</taxon>
        <taxon>Scedosporium</taxon>
    </lineage>
</organism>
<dbReference type="InterPro" id="IPR005574">
    <property type="entry name" value="Rpb4/RPC9"/>
</dbReference>
<evidence type="ECO:0000256" key="4">
    <source>
        <dbReference type="ARBA" id="ARBA00022478"/>
    </source>
</evidence>
<comment type="subcellular location">
    <subcellularLocation>
        <location evidence="1">Nucleus</location>
    </subcellularLocation>
</comment>
<dbReference type="SUPFAM" id="SSF47819">
    <property type="entry name" value="HRDC-like"/>
    <property type="match status" value="1"/>
</dbReference>
<evidence type="ECO:0000256" key="3">
    <source>
        <dbReference type="ARBA" id="ARBA00016672"/>
    </source>
</evidence>
<dbReference type="InterPro" id="IPR038846">
    <property type="entry name" value="RPC9"/>
</dbReference>
<dbReference type="RefSeq" id="XP_016643636.1">
    <property type="nucleotide sequence ID" value="XM_016786660.1"/>
</dbReference>
<dbReference type="OrthoDB" id="1746530at2759"/>
<reference evidence="8 9" key="1">
    <citation type="journal article" date="2014" name="Genome Announc.">
        <title>Draft genome sequence of the pathogenic fungus Scedosporium apiospermum.</title>
        <authorList>
            <person name="Vandeputte P."/>
            <person name="Ghamrawi S."/>
            <person name="Rechenmann M."/>
            <person name="Iltis A."/>
            <person name="Giraud S."/>
            <person name="Fleury M."/>
            <person name="Thornton C."/>
            <person name="Delhaes L."/>
            <person name="Meyer W."/>
            <person name="Papon N."/>
            <person name="Bouchara J.P."/>
        </authorList>
    </citation>
    <scope>NUCLEOTIDE SEQUENCE [LARGE SCALE GENOMIC DNA]</scope>
    <source>
        <strain evidence="8 9">IHEM 14462</strain>
    </source>
</reference>
<evidence type="ECO:0000256" key="2">
    <source>
        <dbReference type="ARBA" id="ARBA00006898"/>
    </source>
</evidence>
<comment type="caution">
    <text evidence="8">The sequence shown here is derived from an EMBL/GenBank/DDBJ whole genome shotgun (WGS) entry which is preliminary data.</text>
</comment>
<dbReference type="InterPro" id="IPR038324">
    <property type="entry name" value="Rpb4/RPC9_sf"/>
</dbReference>
<keyword evidence="9" id="KW-1185">Reference proteome</keyword>
<dbReference type="GeneID" id="27723071"/>
<dbReference type="Pfam" id="PF03874">
    <property type="entry name" value="RNA_pol_Rpb4"/>
    <property type="match status" value="1"/>
</dbReference>
<evidence type="ECO:0000313" key="8">
    <source>
        <dbReference type="EMBL" id="KEZ43837.1"/>
    </source>
</evidence>
<gene>
    <name evidence="8" type="ORF">SAPIO_CDS3999</name>
</gene>
<evidence type="ECO:0000256" key="6">
    <source>
        <dbReference type="ARBA" id="ARBA00023242"/>
    </source>
</evidence>
<evidence type="ECO:0000256" key="1">
    <source>
        <dbReference type="ARBA" id="ARBA00004123"/>
    </source>
</evidence>
<dbReference type="Proteomes" id="UP000028545">
    <property type="component" value="Unassembled WGS sequence"/>
</dbReference>
<dbReference type="KEGG" id="sapo:SAPIO_CDS3999"/>
<dbReference type="HOGENOM" id="CLU_092529_3_1_1"/>
<dbReference type="SMART" id="SM00657">
    <property type="entry name" value="RPOL4c"/>
    <property type="match status" value="1"/>
</dbReference>
<keyword evidence="6" id="KW-0539">Nucleus</keyword>
<dbReference type="PANTHER" id="PTHR15561:SF0">
    <property type="entry name" value="DNA-DIRECTED RNA POLYMERASE III SUBUNIT RPC9"/>
    <property type="match status" value="1"/>
</dbReference>
<evidence type="ECO:0000259" key="7">
    <source>
        <dbReference type="SMART" id="SM00657"/>
    </source>
</evidence>
<dbReference type="OMA" id="WGMHNLA"/>
<dbReference type="InterPro" id="IPR006590">
    <property type="entry name" value="RNA_pol_Rpb4/RPC9_core"/>
</dbReference>
<dbReference type="VEuPathDB" id="FungiDB:SAPIO_CDS3999"/>
<dbReference type="Gene3D" id="1.20.1250.40">
    <property type="match status" value="1"/>
</dbReference>
<name>A0A084G925_PSEDA</name>
<sequence length="148" mass="17010">MKILEAQNAVLTNYEVYRHLTEQRERYAQEKRRGPPNLETVVREILQYFRSPPNPLSQNPITYTPECIAQLLESLRPYSFSKAEVIMLFNLRPQSVANLNTSIEDLEDRFTMEQQEAIIDIIVSVLGKFESSEDQPAEGDVSMTNGES</sequence>